<feature type="compositionally biased region" description="Polar residues" evidence="1">
    <location>
        <begin position="188"/>
        <end position="205"/>
    </location>
</feature>
<evidence type="ECO:0000259" key="2">
    <source>
        <dbReference type="Pfam" id="PF14297"/>
    </source>
</evidence>
<feature type="region of interest" description="Disordered" evidence="1">
    <location>
        <begin position="113"/>
        <end position="216"/>
    </location>
</feature>
<feature type="compositionally biased region" description="Basic residues" evidence="1">
    <location>
        <begin position="114"/>
        <end position="125"/>
    </location>
</feature>
<organism evidence="3 4">
    <name type="scientific">Adonisia turfae CCMR0081</name>
    <dbReference type="NCBI Taxonomy" id="2292702"/>
    <lineage>
        <taxon>Bacteria</taxon>
        <taxon>Bacillati</taxon>
        <taxon>Cyanobacteriota</taxon>
        <taxon>Adonisia</taxon>
        <taxon>Adonisia turfae</taxon>
    </lineage>
</organism>
<dbReference type="AlphaFoldDB" id="A0A6M0RFG1"/>
<evidence type="ECO:0000313" key="4">
    <source>
        <dbReference type="Proteomes" id="UP000481033"/>
    </source>
</evidence>
<dbReference type="EMBL" id="QXHD01000004">
    <property type="protein sequence ID" value="NEZ54966.1"/>
    <property type="molecule type" value="Genomic_DNA"/>
</dbReference>
<dbReference type="RefSeq" id="WP_163696702.1">
    <property type="nucleotide sequence ID" value="NZ_QXHD01000004.1"/>
</dbReference>
<evidence type="ECO:0000256" key="1">
    <source>
        <dbReference type="SAM" id="MobiDB-lite"/>
    </source>
</evidence>
<reference evidence="3 4" key="1">
    <citation type="journal article" date="2020" name="Microb. Ecol.">
        <title>Ecogenomics of the Marine Benthic Filamentous Cyanobacterium Adonisia.</title>
        <authorList>
            <person name="Walter J.M."/>
            <person name="Coutinho F.H."/>
            <person name="Leomil L."/>
            <person name="Hargreaves P.I."/>
            <person name="Campeao M.E."/>
            <person name="Vieira V.V."/>
            <person name="Silva B.S."/>
            <person name="Fistarol G.O."/>
            <person name="Salomon P.S."/>
            <person name="Sawabe T."/>
            <person name="Mino S."/>
            <person name="Hosokawa M."/>
            <person name="Miyashita H."/>
            <person name="Maruyama F."/>
            <person name="van Verk M.C."/>
            <person name="Dutilh B.E."/>
            <person name="Thompson C.C."/>
            <person name="Thompson F.L."/>
        </authorList>
    </citation>
    <scope>NUCLEOTIDE SEQUENCE [LARGE SCALE GENOMIC DNA]</scope>
    <source>
        <strain evidence="3 4">CCMR0081</strain>
    </source>
</reference>
<name>A0A6M0RFG1_9CYAN</name>
<protein>
    <submittedName>
        <fullName evidence="3">DUF4373 domain-containing protein</fullName>
    </submittedName>
</protein>
<feature type="domain" description="Lin1244/Lin1753-like N-terminal" evidence="2">
    <location>
        <begin position="3"/>
        <end position="93"/>
    </location>
</feature>
<feature type="compositionally biased region" description="Basic and acidic residues" evidence="1">
    <location>
        <begin position="138"/>
        <end position="147"/>
    </location>
</feature>
<dbReference type="Proteomes" id="UP000481033">
    <property type="component" value="Unassembled WGS sequence"/>
</dbReference>
<gene>
    <name evidence="3" type="ORF">DXZ20_04520</name>
</gene>
<accession>A0A6M0RFG1</accession>
<keyword evidence="4" id="KW-1185">Reference proteome</keyword>
<evidence type="ECO:0000313" key="3">
    <source>
        <dbReference type="EMBL" id="NEZ54966.1"/>
    </source>
</evidence>
<proteinExistence type="predicted"/>
<dbReference type="InterPro" id="IPR025400">
    <property type="entry name" value="Lin1244/Lin1753-like_N"/>
</dbReference>
<sequence>MKYFKHDLAAFDDDKIWELIEAHGMQGYGIWWWLLEQLYAAEENGFLIDATDTWFKKASKKMNLTDWRTLVRVLDTLSEVGLIDTQLWAEHHIYCPGIIKRADSYIAQKVAAKERKRRQREKQKLKKDPNCHTGVTRDNADVTESHTDVTTNTDPDPDLFYPPTPLSADEDPEEKEKEDSSGEAPAHQTGQAQNPAQCQNVNSSATPPPQKNKFHEYHQGLTPYQGSRQFMEERPWLKDWRGNLTSYDSGFVEFAQTKMAGWDCYPNGATFGDAKGHIKKGNFDSPKGQERLSQVYNWWDEYQQIEQQREERANAQPQYVVVESEFERMIRERMNRGTAA</sequence>
<dbReference type="Pfam" id="PF14297">
    <property type="entry name" value="Lin1244_N"/>
    <property type="match status" value="1"/>
</dbReference>
<comment type="caution">
    <text evidence="3">The sequence shown here is derived from an EMBL/GenBank/DDBJ whole genome shotgun (WGS) entry which is preliminary data.</text>
</comment>